<evidence type="ECO:0000256" key="1">
    <source>
        <dbReference type="SAM" id="MobiDB-lite"/>
    </source>
</evidence>
<dbReference type="Proteomes" id="UP000601041">
    <property type="component" value="Unassembled WGS sequence"/>
</dbReference>
<keyword evidence="4" id="KW-1185">Reference proteome</keyword>
<dbReference type="EMBL" id="CABFWE030000011">
    <property type="protein sequence ID" value="CAD7049513.1"/>
    <property type="molecule type" value="Genomic_DNA"/>
</dbReference>
<sequence length="133" mass="12283">MSAFSKSTLSLSAAVLALSMSLSAPAIAQVPSTPAEVTAAIEAAVARNASDDEIAEIVRVAILANPAAEDDILEAALAAAPDTAADEIAAAAEAAGSEGTGAGGGGAGGGGAGGGDGSDPGEDGIAPNPASPT</sequence>
<comment type="caution">
    <text evidence="3">The sequence shown here is derived from an EMBL/GenBank/DDBJ whole genome shotgun (WGS) entry which is preliminary data.</text>
</comment>
<protein>
    <submittedName>
        <fullName evidence="3">Uncharacterized protein</fullName>
    </submittedName>
</protein>
<reference evidence="3 4" key="1">
    <citation type="submission" date="2020-11" db="EMBL/GenBank/DDBJ databases">
        <authorList>
            <person name="Lassalle F."/>
        </authorList>
    </citation>
    <scope>NUCLEOTIDE SEQUENCE [LARGE SCALE GENOMIC DNA]</scope>
    <source>
        <strain evidence="3 4">AB21</strain>
    </source>
</reference>
<feature type="compositionally biased region" description="Gly residues" evidence="1">
    <location>
        <begin position="98"/>
        <end position="118"/>
    </location>
</feature>
<evidence type="ECO:0000256" key="2">
    <source>
        <dbReference type="SAM" id="SignalP"/>
    </source>
</evidence>
<dbReference type="RefSeq" id="WP_142589085.1">
    <property type="nucleotide sequence ID" value="NZ_CABFWE030000011.1"/>
</dbReference>
<organism evidence="3 4">
    <name type="scientific">Pseudorhizobium halotolerans</name>
    <dbReference type="NCBI Taxonomy" id="1233081"/>
    <lineage>
        <taxon>Bacteria</taxon>
        <taxon>Pseudomonadati</taxon>
        <taxon>Pseudomonadota</taxon>
        <taxon>Alphaproteobacteria</taxon>
        <taxon>Hyphomicrobiales</taxon>
        <taxon>Rhizobiaceae</taxon>
        <taxon>Rhizobium/Agrobacterium group</taxon>
        <taxon>Pseudorhizobium</taxon>
    </lineage>
</organism>
<accession>A0ABN7JZP8</accession>
<evidence type="ECO:0000313" key="3">
    <source>
        <dbReference type="EMBL" id="CAD7049513.1"/>
    </source>
</evidence>
<evidence type="ECO:0000313" key="4">
    <source>
        <dbReference type="Proteomes" id="UP000601041"/>
    </source>
</evidence>
<feature type="region of interest" description="Disordered" evidence="1">
    <location>
        <begin position="89"/>
        <end position="133"/>
    </location>
</feature>
<name>A0ABN7JZP8_9HYPH</name>
<feature type="chain" id="PRO_5046373107" evidence="2">
    <location>
        <begin position="29"/>
        <end position="133"/>
    </location>
</feature>
<gene>
    <name evidence="3" type="ORF">RHAB21_04048</name>
</gene>
<proteinExistence type="predicted"/>
<feature type="signal peptide" evidence="2">
    <location>
        <begin position="1"/>
        <end position="28"/>
    </location>
</feature>
<keyword evidence="2" id="KW-0732">Signal</keyword>